<dbReference type="Proteomes" id="UP000199727">
    <property type="component" value="Unassembled WGS sequence"/>
</dbReference>
<feature type="region of interest" description="Disordered" evidence="1">
    <location>
        <begin position="18"/>
        <end position="41"/>
    </location>
</feature>
<evidence type="ECO:0000313" key="3">
    <source>
        <dbReference type="EMBL" id="OXG19845.1"/>
    </source>
</evidence>
<evidence type="ECO:0000313" key="4">
    <source>
        <dbReference type="Proteomes" id="UP000199727"/>
    </source>
</evidence>
<comment type="caution">
    <text evidence="3">The sequence shown here is derived from an EMBL/GenBank/DDBJ whole genome shotgun (WGS) entry which is preliminary data.</text>
</comment>
<feature type="compositionally biased region" description="Polar residues" evidence="1">
    <location>
        <begin position="19"/>
        <end position="37"/>
    </location>
</feature>
<dbReference type="OrthoDB" id="441517at2759"/>
<dbReference type="AlphaFoldDB" id="A0A854QC02"/>
<keyword evidence="2" id="KW-0812">Transmembrane</keyword>
<organism evidence="3 4">
    <name type="scientific">Cryptococcus neoformans Tu259-1</name>
    <dbReference type="NCBI Taxonomy" id="1230072"/>
    <lineage>
        <taxon>Eukaryota</taxon>
        <taxon>Fungi</taxon>
        <taxon>Dikarya</taxon>
        <taxon>Basidiomycota</taxon>
        <taxon>Agaricomycotina</taxon>
        <taxon>Tremellomycetes</taxon>
        <taxon>Tremellales</taxon>
        <taxon>Cryptococcaceae</taxon>
        <taxon>Cryptococcus</taxon>
        <taxon>Cryptococcus neoformans species complex</taxon>
    </lineage>
</organism>
<evidence type="ECO:0000256" key="2">
    <source>
        <dbReference type="SAM" id="Phobius"/>
    </source>
</evidence>
<name>A0A854QC02_CRYNE</name>
<gene>
    <name evidence="3" type="ORF">C361_03905</name>
</gene>
<feature type="transmembrane region" description="Helical" evidence="2">
    <location>
        <begin position="70"/>
        <end position="93"/>
    </location>
</feature>
<accession>A0A854QC02</accession>
<keyword evidence="2" id="KW-1133">Transmembrane helix</keyword>
<sequence>MHAIRRPTNFLSENVEDGIQNNHQGSHMKANPNNPTARNVPFRFYTSAGPPSKMPNSRTLVYYFRRLTQLLSIIVGASSAVAALWSLLLLPLLHASFSARKSLVEGQIQPIAALLEGVVGLRAKLLHFSSLQSDKDVEGECVEADLPTVTPIKEIESYAASTSSRTDSDMSNAIFPFLGLRTLSQSIHNLTAMLDATSTTRISLISTLESYTSHIHRQLFLSKPPRYTNDRFAVGLGTLSENLQKEGEHEKKGEEWDAVRKEVRAVKGLLLNRRAFKISNFGGK</sequence>
<proteinExistence type="predicted"/>
<evidence type="ECO:0000256" key="1">
    <source>
        <dbReference type="SAM" id="MobiDB-lite"/>
    </source>
</evidence>
<protein>
    <recommendedName>
        <fullName evidence="5">Peroxin-14</fullName>
    </recommendedName>
</protein>
<keyword evidence="2" id="KW-0472">Membrane</keyword>
<dbReference type="EMBL" id="AMKT01000049">
    <property type="protein sequence ID" value="OXG19845.1"/>
    <property type="molecule type" value="Genomic_DNA"/>
</dbReference>
<evidence type="ECO:0008006" key="5">
    <source>
        <dbReference type="Google" id="ProtNLM"/>
    </source>
</evidence>
<reference evidence="3 4" key="1">
    <citation type="submission" date="2017-06" db="EMBL/GenBank/DDBJ databases">
        <title>Global population genomics of the pathogenic fungus Cryptococcus neoformans var. grubii.</title>
        <authorList>
            <person name="Cuomo C."/>
            <person name="Litvintseva A."/>
            <person name="Chen Y."/>
            <person name="Young S."/>
            <person name="Zeng Q."/>
            <person name="Chapman S."/>
            <person name="Gujja S."/>
            <person name="Saif S."/>
            <person name="Birren B."/>
        </authorList>
    </citation>
    <scope>NUCLEOTIDE SEQUENCE [LARGE SCALE GENOMIC DNA]</scope>
    <source>
        <strain evidence="3 4">Tu259-1</strain>
    </source>
</reference>